<accession>A0A3P7LUY2</accession>
<evidence type="ECO:0000259" key="1">
    <source>
        <dbReference type="PROSITE" id="PS50057"/>
    </source>
</evidence>
<protein>
    <recommendedName>
        <fullName evidence="1">FERM domain-containing protein</fullName>
    </recommendedName>
</protein>
<dbReference type="InterPro" id="IPR011993">
    <property type="entry name" value="PH-like_dom_sf"/>
</dbReference>
<reference evidence="2 3" key="1">
    <citation type="submission" date="2018-11" db="EMBL/GenBank/DDBJ databases">
        <authorList>
            <consortium name="Pathogen Informatics"/>
        </authorList>
    </citation>
    <scope>NUCLEOTIDE SEQUENCE [LARGE SCALE GENOMIC DNA]</scope>
</reference>
<sequence>MGVSRNGLTISTLCTPNVSVSKLKWEEIKDLAYSRKTFTIQLLKKAKSILFLFEDTQEARYLWNFCIQMHNSYIHYWSHSWLFAANCSRFRTPYAEGATLETRETCHGRTAAIGRGATIARVHQPQHTPTNNTADFNGGHPIGDLKIYQTNISTTGKLSLFLYSRV</sequence>
<dbReference type="Proteomes" id="UP000281553">
    <property type="component" value="Unassembled WGS sequence"/>
</dbReference>
<dbReference type="EMBL" id="UYRU01060462">
    <property type="protein sequence ID" value="VDN14813.1"/>
    <property type="molecule type" value="Genomic_DNA"/>
</dbReference>
<gene>
    <name evidence="2" type="ORF">DILT_LOCUS10644</name>
</gene>
<keyword evidence="3" id="KW-1185">Reference proteome</keyword>
<dbReference type="Gene3D" id="2.30.29.30">
    <property type="entry name" value="Pleckstrin-homology domain (PH domain)/Phosphotyrosine-binding domain (PTB)"/>
    <property type="match status" value="1"/>
</dbReference>
<evidence type="ECO:0000313" key="3">
    <source>
        <dbReference type="Proteomes" id="UP000281553"/>
    </source>
</evidence>
<dbReference type="AlphaFoldDB" id="A0A3P7LUY2"/>
<dbReference type="OrthoDB" id="5854685at2759"/>
<feature type="domain" description="FERM" evidence="1">
    <location>
        <begin position="1"/>
        <end position="77"/>
    </location>
</feature>
<dbReference type="InterPro" id="IPR018980">
    <property type="entry name" value="FERM_PH-like_C"/>
</dbReference>
<name>A0A3P7LUY2_DIBLA</name>
<organism evidence="2 3">
    <name type="scientific">Dibothriocephalus latus</name>
    <name type="common">Fish tapeworm</name>
    <name type="synonym">Diphyllobothrium latum</name>
    <dbReference type="NCBI Taxonomy" id="60516"/>
    <lineage>
        <taxon>Eukaryota</taxon>
        <taxon>Metazoa</taxon>
        <taxon>Spiralia</taxon>
        <taxon>Lophotrochozoa</taxon>
        <taxon>Platyhelminthes</taxon>
        <taxon>Cestoda</taxon>
        <taxon>Eucestoda</taxon>
        <taxon>Diphyllobothriidea</taxon>
        <taxon>Diphyllobothriidae</taxon>
        <taxon>Dibothriocephalus</taxon>
    </lineage>
</organism>
<evidence type="ECO:0000313" key="2">
    <source>
        <dbReference type="EMBL" id="VDN14813.1"/>
    </source>
</evidence>
<dbReference type="SUPFAM" id="SSF50729">
    <property type="entry name" value="PH domain-like"/>
    <property type="match status" value="1"/>
</dbReference>
<dbReference type="Pfam" id="PF09380">
    <property type="entry name" value="FERM_C"/>
    <property type="match status" value="1"/>
</dbReference>
<proteinExistence type="predicted"/>
<dbReference type="PROSITE" id="PS50057">
    <property type="entry name" value="FERM_3"/>
    <property type="match status" value="1"/>
</dbReference>
<dbReference type="InterPro" id="IPR000299">
    <property type="entry name" value="FERM_domain"/>
</dbReference>